<evidence type="ECO:0000313" key="4">
    <source>
        <dbReference type="Proteomes" id="UP000719766"/>
    </source>
</evidence>
<feature type="region of interest" description="Disordered" evidence="1">
    <location>
        <begin position="1"/>
        <end position="38"/>
    </location>
</feature>
<keyword evidence="2" id="KW-0812">Transmembrane</keyword>
<dbReference type="RefSeq" id="XP_041153205.1">
    <property type="nucleotide sequence ID" value="XM_041307769.1"/>
</dbReference>
<proteinExistence type="predicted"/>
<comment type="caution">
    <text evidence="3">The sequence shown here is derived from an EMBL/GenBank/DDBJ whole genome shotgun (WGS) entry which is preliminary data.</text>
</comment>
<dbReference type="GeneID" id="64601533"/>
<evidence type="ECO:0000256" key="2">
    <source>
        <dbReference type="SAM" id="Phobius"/>
    </source>
</evidence>
<evidence type="ECO:0000313" key="3">
    <source>
        <dbReference type="EMBL" id="KAG1785722.1"/>
    </source>
</evidence>
<gene>
    <name evidence="3" type="ORF">HD556DRAFT_1450476</name>
</gene>
<feature type="transmembrane region" description="Helical" evidence="2">
    <location>
        <begin position="114"/>
        <end position="135"/>
    </location>
</feature>
<dbReference type="EMBL" id="JABBWE010000105">
    <property type="protein sequence ID" value="KAG1785722.1"/>
    <property type="molecule type" value="Genomic_DNA"/>
</dbReference>
<dbReference type="Proteomes" id="UP000719766">
    <property type="component" value="Unassembled WGS sequence"/>
</dbReference>
<reference evidence="3" key="1">
    <citation type="journal article" date="2020" name="New Phytol.">
        <title>Comparative genomics reveals dynamic genome evolution in host specialist ectomycorrhizal fungi.</title>
        <authorList>
            <person name="Lofgren L.A."/>
            <person name="Nguyen N.H."/>
            <person name="Vilgalys R."/>
            <person name="Ruytinx J."/>
            <person name="Liao H.L."/>
            <person name="Branco S."/>
            <person name="Kuo A."/>
            <person name="LaButti K."/>
            <person name="Lipzen A."/>
            <person name="Andreopoulos W."/>
            <person name="Pangilinan J."/>
            <person name="Riley R."/>
            <person name="Hundley H."/>
            <person name="Na H."/>
            <person name="Barry K."/>
            <person name="Grigoriev I.V."/>
            <person name="Stajich J.E."/>
            <person name="Kennedy P.G."/>
        </authorList>
    </citation>
    <scope>NUCLEOTIDE SEQUENCE</scope>
    <source>
        <strain evidence="3">S12</strain>
    </source>
</reference>
<feature type="transmembrane region" description="Helical" evidence="2">
    <location>
        <begin position="142"/>
        <end position="163"/>
    </location>
</feature>
<accession>A0A9P7AB31</accession>
<dbReference type="OrthoDB" id="2683261at2759"/>
<feature type="transmembrane region" description="Helical" evidence="2">
    <location>
        <begin position="84"/>
        <end position="102"/>
    </location>
</feature>
<sequence length="198" mass="21964">MSSSLDSGNDHLDFSMKSSVKSPSSIKKQSDLPEGRKPPSRFHARLCFTDICYFSIGKLNLEELWQEVREQGWKKRNRRFRHKVLGFLCMQGAAFLFIYFMLMTNPPQVQDVSTVHYDVLVCMANLAAMGSLGYLAGGLISIVLGGNAFTSHAAAGAVALLLHKMTVVDDELVSLILNSLASILYFGMAMRYISMQQG</sequence>
<keyword evidence="4" id="KW-1185">Reference proteome</keyword>
<name>A0A9P7AB31_9AGAM</name>
<evidence type="ECO:0000256" key="1">
    <source>
        <dbReference type="SAM" id="MobiDB-lite"/>
    </source>
</evidence>
<feature type="transmembrane region" description="Helical" evidence="2">
    <location>
        <begin position="175"/>
        <end position="193"/>
    </location>
</feature>
<dbReference type="AlphaFoldDB" id="A0A9P7AB31"/>
<keyword evidence="2" id="KW-1133">Transmembrane helix</keyword>
<protein>
    <submittedName>
        <fullName evidence="3">Uncharacterized protein</fullName>
    </submittedName>
</protein>
<organism evidence="3 4">
    <name type="scientific">Suillus plorans</name>
    <dbReference type="NCBI Taxonomy" id="116603"/>
    <lineage>
        <taxon>Eukaryota</taxon>
        <taxon>Fungi</taxon>
        <taxon>Dikarya</taxon>
        <taxon>Basidiomycota</taxon>
        <taxon>Agaricomycotina</taxon>
        <taxon>Agaricomycetes</taxon>
        <taxon>Agaricomycetidae</taxon>
        <taxon>Boletales</taxon>
        <taxon>Suillineae</taxon>
        <taxon>Suillaceae</taxon>
        <taxon>Suillus</taxon>
    </lineage>
</organism>
<feature type="compositionally biased region" description="Low complexity" evidence="1">
    <location>
        <begin position="15"/>
        <end position="27"/>
    </location>
</feature>
<feature type="compositionally biased region" description="Basic and acidic residues" evidence="1">
    <location>
        <begin position="28"/>
        <end position="37"/>
    </location>
</feature>
<keyword evidence="2" id="KW-0472">Membrane</keyword>